<reference evidence="2" key="2">
    <citation type="submission" date="2016-10" db="EMBL/GenBank/DDBJ databases">
        <authorList>
            <person name="de Groot N.N."/>
        </authorList>
    </citation>
    <scope>NUCLEOTIDE SEQUENCE [LARGE SCALE GENOMIC DNA]</scope>
    <source>
        <strain evidence="2">DSM 12489</strain>
    </source>
</reference>
<sequence length="72" mass="8414">MKLHISLFQLPDGMYVATCAEIPMCQVLRKNKGHAMQDVKKLVRRFLEERKAENRPFVPELHEFEVEDVSSV</sequence>
<evidence type="ECO:0000313" key="3">
    <source>
        <dbReference type="Proteomes" id="UP000182589"/>
    </source>
</evidence>
<keyword evidence="3" id="KW-1185">Reference proteome</keyword>
<organism evidence="2 3">
    <name type="scientific">Alicyclobacillus hesperidum</name>
    <dbReference type="NCBI Taxonomy" id="89784"/>
    <lineage>
        <taxon>Bacteria</taxon>
        <taxon>Bacillati</taxon>
        <taxon>Bacillota</taxon>
        <taxon>Bacilli</taxon>
        <taxon>Bacillales</taxon>
        <taxon>Alicyclobacillaceae</taxon>
        <taxon>Alicyclobacillus</taxon>
    </lineage>
</organism>
<reference evidence="1" key="3">
    <citation type="submission" date="2023-02" db="EMBL/GenBank/DDBJ databases">
        <title>Proposal of a novel subspecies: Alicyclobacillus hesperidum subspecies aegle.</title>
        <authorList>
            <person name="Goto K."/>
            <person name="Fujii T."/>
            <person name="Yasui K."/>
            <person name="Mochida K."/>
            <person name="Kato-Tanaka Y."/>
            <person name="Morohoshi S."/>
            <person name="An S.Y."/>
            <person name="Kasai H."/>
            <person name="Yokota A."/>
        </authorList>
    </citation>
    <scope>NUCLEOTIDE SEQUENCE</scope>
    <source>
        <strain evidence="1">DSM 12766</strain>
    </source>
</reference>
<reference evidence="3" key="1">
    <citation type="submission" date="2016-10" db="EMBL/GenBank/DDBJ databases">
        <authorList>
            <person name="Varghese N."/>
        </authorList>
    </citation>
    <scope>NUCLEOTIDE SEQUENCE [LARGE SCALE GENOMIC DNA]</scope>
    <source>
        <strain evidence="3">DSM 12489</strain>
    </source>
</reference>
<dbReference type="EMBL" id="BSRA01000008">
    <property type="protein sequence ID" value="GLV13970.1"/>
    <property type="molecule type" value="Genomic_DNA"/>
</dbReference>
<dbReference type="AlphaFoldDB" id="A0A1H2TTN2"/>
<name>A0A1H2TTN2_9BACL</name>
<dbReference type="InterPro" id="IPR035069">
    <property type="entry name" value="TTHA1013/TTHA0281-like"/>
</dbReference>
<evidence type="ECO:0000313" key="1">
    <source>
        <dbReference type="EMBL" id="GLV13970.1"/>
    </source>
</evidence>
<dbReference type="EMBL" id="FNOJ01000006">
    <property type="protein sequence ID" value="SDW46524.1"/>
    <property type="molecule type" value="Genomic_DNA"/>
</dbReference>
<proteinExistence type="predicted"/>
<dbReference type="RefSeq" id="WP_074692742.1">
    <property type="nucleotide sequence ID" value="NZ_BSRA01000008.1"/>
</dbReference>
<dbReference type="SUPFAM" id="SSF143100">
    <property type="entry name" value="TTHA1013/TTHA0281-like"/>
    <property type="match status" value="1"/>
</dbReference>
<dbReference type="Proteomes" id="UP001157137">
    <property type="component" value="Unassembled WGS sequence"/>
</dbReference>
<gene>
    <name evidence="1" type="ORF">Heshes_16540</name>
    <name evidence="2" type="ORF">SAMN04489725_10696</name>
</gene>
<accession>A0A1H2TTN2</accession>
<protein>
    <recommendedName>
        <fullName evidence="4">HicB family protein</fullName>
    </recommendedName>
</protein>
<dbReference type="Proteomes" id="UP000182589">
    <property type="component" value="Unassembled WGS sequence"/>
</dbReference>
<evidence type="ECO:0008006" key="4">
    <source>
        <dbReference type="Google" id="ProtNLM"/>
    </source>
</evidence>
<evidence type="ECO:0000313" key="2">
    <source>
        <dbReference type="EMBL" id="SDW46524.1"/>
    </source>
</evidence>